<sequence>MRLLIADPDARAAQQLADALRALAHEAVVAGDGRTALTLATQETFGAVLLELILPYVGGVEITQALRERGLDLIVVMLSVHGDLPDRIAGLDAGADDYLVKPVAAIEIDARLRAIQRRAARTGGHGVMRAGDIEVNEIKYRAVRGGRTLALPKLEFQMLCELVRNKNAIVTRDMFYRNVWRYDGEPATNVVESYIRRLRAHLNAGGEPDPIETIRGVGYMLVEHG</sequence>
<feature type="DNA-binding region" description="OmpR/PhoB-type" evidence="7">
    <location>
        <begin position="125"/>
        <end position="223"/>
    </location>
</feature>
<keyword evidence="1" id="KW-0597">Phosphoprotein</keyword>
<proteinExistence type="predicted"/>
<dbReference type="RefSeq" id="WP_140850887.1">
    <property type="nucleotide sequence ID" value="NZ_RCZC01000003.1"/>
</dbReference>
<evidence type="ECO:0000256" key="2">
    <source>
        <dbReference type="ARBA" id="ARBA00023012"/>
    </source>
</evidence>
<dbReference type="Pfam" id="PF00486">
    <property type="entry name" value="Trans_reg_C"/>
    <property type="match status" value="1"/>
</dbReference>
<dbReference type="GO" id="GO:0006355">
    <property type="term" value="P:regulation of DNA-templated transcription"/>
    <property type="evidence" value="ECO:0007669"/>
    <property type="project" value="InterPro"/>
</dbReference>
<dbReference type="Gene3D" id="1.10.10.10">
    <property type="entry name" value="Winged helix-like DNA-binding domain superfamily/Winged helix DNA-binding domain"/>
    <property type="match status" value="1"/>
</dbReference>
<dbReference type="Gene3D" id="3.40.50.2300">
    <property type="match status" value="1"/>
</dbReference>
<dbReference type="GO" id="GO:0032993">
    <property type="term" value="C:protein-DNA complex"/>
    <property type="evidence" value="ECO:0007669"/>
    <property type="project" value="TreeGrafter"/>
</dbReference>
<dbReference type="EMBL" id="RCZC01000003">
    <property type="protein sequence ID" value="TPG52961.1"/>
    <property type="molecule type" value="Genomic_DNA"/>
</dbReference>
<keyword evidence="4 7" id="KW-0238">DNA-binding</keyword>
<evidence type="ECO:0000259" key="9">
    <source>
        <dbReference type="PROSITE" id="PS51755"/>
    </source>
</evidence>
<dbReference type="InterPro" id="IPR036388">
    <property type="entry name" value="WH-like_DNA-bd_sf"/>
</dbReference>
<dbReference type="InterPro" id="IPR001789">
    <property type="entry name" value="Sig_transdc_resp-reg_receiver"/>
</dbReference>
<dbReference type="OrthoDB" id="9802426at2"/>
<keyword evidence="3" id="KW-0805">Transcription regulation</keyword>
<evidence type="ECO:0000256" key="1">
    <source>
        <dbReference type="ARBA" id="ARBA00022553"/>
    </source>
</evidence>
<keyword evidence="2" id="KW-0902">Two-component regulatory system</keyword>
<dbReference type="InterPro" id="IPR039420">
    <property type="entry name" value="WalR-like"/>
</dbReference>
<dbReference type="AlphaFoldDB" id="A0A502FU57"/>
<keyword evidence="5" id="KW-0804">Transcription</keyword>
<dbReference type="InterPro" id="IPR016032">
    <property type="entry name" value="Sig_transdc_resp-reg_C-effctor"/>
</dbReference>
<evidence type="ECO:0000259" key="8">
    <source>
        <dbReference type="PROSITE" id="PS50110"/>
    </source>
</evidence>
<organism evidence="10 11">
    <name type="scientific">Sphingomonas glacialis</name>
    <dbReference type="NCBI Taxonomy" id="658225"/>
    <lineage>
        <taxon>Bacteria</taxon>
        <taxon>Pseudomonadati</taxon>
        <taxon>Pseudomonadota</taxon>
        <taxon>Alphaproteobacteria</taxon>
        <taxon>Sphingomonadales</taxon>
        <taxon>Sphingomonadaceae</taxon>
        <taxon>Sphingomonas</taxon>
    </lineage>
</organism>
<dbReference type="PROSITE" id="PS50110">
    <property type="entry name" value="RESPONSE_REGULATORY"/>
    <property type="match status" value="1"/>
</dbReference>
<evidence type="ECO:0000256" key="5">
    <source>
        <dbReference type="ARBA" id="ARBA00023163"/>
    </source>
</evidence>
<evidence type="ECO:0000256" key="7">
    <source>
        <dbReference type="PROSITE-ProRule" id="PRU01091"/>
    </source>
</evidence>
<dbReference type="SUPFAM" id="SSF46894">
    <property type="entry name" value="C-terminal effector domain of the bipartite response regulators"/>
    <property type="match status" value="1"/>
</dbReference>
<dbReference type="SMART" id="SM00448">
    <property type="entry name" value="REC"/>
    <property type="match status" value="1"/>
</dbReference>
<dbReference type="CDD" id="cd00383">
    <property type="entry name" value="trans_reg_C"/>
    <property type="match status" value="1"/>
</dbReference>
<dbReference type="PROSITE" id="PS51755">
    <property type="entry name" value="OMPR_PHOB"/>
    <property type="match status" value="1"/>
</dbReference>
<evidence type="ECO:0000256" key="4">
    <source>
        <dbReference type="ARBA" id="ARBA00023125"/>
    </source>
</evidence>
<dbReference type="PANTHER" id="PTHR48111:SF22">
    <property type="entry name" value="REGULATOR OF RPOS"/>
    <property type="match status" value="1"/>
</dbReference>
<dbReference type="GO" id="GO:0005829">
    <property type="term" value="C:cytosol"/>
    <property type="evidence" value="ECO:0007669"/>
    <property type="project" value="TreeGrafter"/>
</dbReference>
<evidence type="ECO:0000313" key="10">
    <source>
        <dbReference type="EMBL" id="TPG52961.1"/>
    </source>
</evidence>
<comment type="caution">
    <text evidence="6">Lacks conserved residue(s) required for the propagation of feature annotation.</text>
</comment>
<dbReference type="SUPFAM" id="SSF52172">
    <property type="entry name" value="CheY-like"/>
    <property type="match status" value="1"/>
</dbReference>
<evidence type="ECO:0000313" key="11">
    <source>
        <dbReference type="Proteomes" id="UP000319931"/>
    </source>
</evidence>
<comment type="caution">
    <text evidence="10">The sequence shown here is derived from an EMBL/GenBank/DDBJ whole genome shotgun (WGS) entry which is preliminary data.</text>
</comment>
<protein>
    <submittedName>
        <fullName evidence="10">DNA-binding response regulator</fullName>
    </submittedName>
</protein>
<name>A0A502FU57_9SPHN</name>
<evidence type="ECO:0000256" key="6">
    <source>
        <dbReference type="PROSITE-ProRule" id="PRU00169"/>
    </source>
</evidence>
<dbReference type="InterPro" id="IPR001867">
    <property type="entry name" value="OmpR/PhoB-type_DNA-bd"/>
</dbReference>
<feature type="domain" description="Response regulatory" evidence="8">
    <location>
        <begin position="2"/>
        <end position="116"/>
    </location>
</feature>
<dbReference type="InterPro" id="IPR011006">
    <property type="entry name" value="CheY-like_superfamily"/>
</dbReference>
<dbReference type="Proteomes" id="UP000319931">
    <property type="component" value="Unassembled WGS sequence"/>
</dbReference>
<keyword evidence="11" id="KW-1185">Reference proteome</keyword>
<dbReference type="Pfam" id="PF00072">
    <property type="entry name" value="Response_reg"/>
    <property type="match status" value="1"/>
</dbReference>
<feature type="domain" description="OmpR/PhoB-type" evidence="9">
    <location>
        <begin position="125"/>
        <end position="223"/>
    </location>
</feature>
<dbReference type="GO" id="GO:0000976">
    <property type="term" value="F:transcription cis-regulatory region binding"/>
    <property type="evidence" value="ECO:0007669"/>
    <property type="project" value="TreeGrafter"/>
</dbReference>
<gene>
    <name evidence="10" type="ORF">EAH76_14040</name>
</gene>
<dbReference type="SMART" id="SM00862">
    <property type="entry name" value="Trans_reg_C"/>
    <property type="match status" value="1"/>
</dbReference>
<accession>A0A502FU57</accession>
<dbReference type="GO" id="GO:0000156">
    <property type="term" value="F:phosphorelay response regulator activity"/>
    <property type="evidence" value="ECO:0007669"/>
    <property type="project" value="TreeGrafter"/>
</dbReference>
<dbReference type="PANTHER" id="PTHR48111">
    <property type="entry name" value="REGULATOR OF RPOS"/>
    <property type="match status" value="1"/>
</dbReference>
<reference evidence="10 11" key="1">
    <citation type="journal article" date="2019" name="Environ. Microbiol.">
        <title>Species interactions and distinct microbial communities in high Arctic permafrost affected cryosols are associated with the CH4 and CO2 gas fluxes.</title>
        <authorList>
            <person name="Altshuler I."/>
            <person name="Hamel J."/>
            <person name="Turney S."/>
            <person name="Magnuson E."/>
            <person name="Levesque R."/>
            <person name="Greer C."/>
            <person name="Whyte L.G."/>
        </authorList>
    </citation>
    <scope>NUCLEOTIDE SEQUENCE [LARGE SCALE GENOMIC DNA]</scope>
    <source>
        <strain evidence="10 11">E6.1</strain>
    </source>
</reference>
<evidence type="ECO:0000256" key="3">
    <source>
        <dbReference type="ARBA" id="ARBA00023015"/>
    </source>
</evidence>